<evidence type="ECO:0000313" key="4">
    <source>
        <dbReference type="Proteomes" id="UP000295560"/>
    </source>
</evidence>
<gene>
    <name evidence="3" type="ORF">EV378_0399</name>
</gene>
<dbReference type="GO" id="GO:0006508">
    <property type="term" value="P:proteolysis"/>
    <property type="evidence" value="ECO:0007669"/>
    <property type="project" value="UniProtKB-KW"/>
</dbReference>
<feature type="transmembrane region" description="Helical" evidence="1">
    <location>
        <begin position="280"/>
        <end position="301"/>
    </location>
</feature>
<feature type="transmembrane region" description="Helical" evidence="1">
    <location>
        <begin position="153"/>
        <end position="176"/>
    </location>
</feature>
<accession>A0A4R1HTH6</accession>
<protein>
    <submittedName>
        <fullName evidence="3">CAAX prenyl protease-like protein</fullName>
    </submittedName>
</protein>
<feature type="transmembrane region" description="Helical" evidence="1">
    <location>
        <begin position="59"/>
        <end position="77"/>
    </location>
</feature>
<evidence type="ECO:0000313" key="3">
    <source>
        <dbReference type="EMBL" id="TCK24623.1"/>
    </source>
</evidence>
<feature type="transmembrane region" description="Helical" evidence="1">
    <location>
        <begin position="98"/>
        <end position="118"/>
    </location>
</feature>
<dbReference type="RefSeq" id="WP_132421050.1">
    <property type="nucleotide sequence ID" value="NZ_SMFZ01000001.1"/>
</dbReference>
<keyword evidence="3" id="KW-0378">Hydrolase</keyword>
<feature type="transmembrane region" description="Helical" evidence="1">
    <location>
        <begin position="228"/>
        <end position="249"/>
    </location>
</feature>
<feature type="transmembrane region" description="Helical" evidence="1">
    <location>
        <begin position="20"/>
        <end position="39"/>
    </location>
</feature>
<sequence>MSREAGEIVLNRAVRRRYGVVAAVAGVVIVALAMAWLLIHGITGVRVSADRADTEPVWWRWLPALAASLVVAMMPWRRDPIPSDVSTGELRLAVRGETLILAASAVAFTAALIAAGGAEAAHTGGKVLLLVILPLLTFRWFRSALSTRPPLPAAGPTAALAATAAVTVWMMIALLVNGPTWASSPAPAVPGAQLVIALIGGFILNAVVEEYFYRRWLQSRIEWLLGRWPGIVLATLLWSAWHAAIQGVGRLDLDLASVLVAHAATGVLLGLLWSRYRRMWPLLTVHGALNALPVLVSLLGAP</sequence>
<dbReference type="Pfam" id="PF02517">
    <property type="entry name" value="Rce1-like"/>
    <property type="match status" value="1"/>
</dbReference>
<feature type="transmembrane region" description="Helical" evidence="1">
    <location>
        <begin position="124"/>
        <end position="141"/>
    </location>
</feature>
<evidence type="ECO:0000259" key="2">
    <source>
        <dbReference type="Pfam" id="PF02517"/>
    </source>
</evidence>
<dbReference type="OrthoDB" id="3609935at2"/>
<dbReference type="GO" id="GO:0080120">
    <property type="term" value="P:CAAX-box protein maturation"/>
    <property type="evidence" value="ECO:0007669"/>
    <property type="project" value="UniProtKB-ARBA"/>
</dbReference>
<evidence type="ECO:0000256" key="1">
    <source>
        <dbReference type="SAM" id="Phobius"/>
    </source>
</evidence>
<organism evidence="3 4">
    <name type="scientific">Pseudonocardia endophytica</name>
    <dbReference type="NCBI Taxonomy" id="401976"/>
    <lineage>
        <taxon>Bacteria</taxon>
        <taxon>Bacillati</taxon>
        <taxon>Actinomycetota</taxon>
        <taxon>Actinomycetes</taxon>
        <taxon>Pseudonocardiales</taxon>
        <taxon>Pseudonocardiaceae</taxon>
        <taxon>Pseudonocardia</taxon>
    </lineage>
</organism>
<comment type="caution">
    <text evidence="3">The sequence shown here is derived from an EMBL/GenBank/DDBJ whole genome shotgun (WGS) entry which is preliminary data.</text>
</comment>
<keyword evidence="1" id="KW-1133">Transmembrane helix</keyword>
<dbReference type="GO" id="GO:0004175">
    <property type="term" value="F:endopeptidase activity"/>
    <property type="evidence" value="ECO:0007669"/>
    <property type="project" value="UniProtKB-ARBA"/>
</dbReference>
<dbReference type="Proteomes" id="UP000295560">
    <property type="component" value="Unassembled WGS sequence"/>
</dbReference>
<reference evidence="3 4" key="1">
    <citation type="submission" date="2019-03" db="EMBL/GenBank/DDBJ databases">
        <title>Sequencing the genomes of 1000 actinobacteria strains.</title>
        <authorList>
            <person name="Klenk H.-P."/>
        </authorList>
    </citation>
    <scope>NUCLEOTIDE SEQUENCE [LARGE SCALE GENOMIC DNA]</scope>
    <source>
        <strain evidence="3 4">DSM 44969</strain>
    </source>
</reference>
<keyword evidence="3" id="KW-0645">Protease</keyword>
<dbReference type="AlphaFoldDB" id="A0A4R1HTH6"/>
<proteinExistence type="predicted"/>
<feature type="domain" description="CAAX prenyl protease 2/Lysostaphin resistance protein A-like" evidence="2">
    <location>
        <begin position="193"/>
        <end position="292"/>
    </location>
</feature>
<name>A0A4R1HTH6_PSEEN</name>
<keyword evidence="1" id="KW-0812">Transmembrane</keyword>
<dbReference type="EMBL" id="SMFZ01000001">
    <property type="protein sequence ID" value="TCK24623.1"/>
    <property type="molecule type" value="Genomic_DNA"/>
</dbReference>
<keyword evidence="4" id="KW-1185">Reference proteome</keyword>
<feature type="transmembrane region" description="Helical" evidence="1">
    <location>
        <begin position="188"/>
        <end position="208"/>
    </location>
</feature>
<feature type="transmembrane region" description="Helical" evidence="1">
    <location>
        <begin position="255"/>
        <end position="273"/>
    </location>
</feature>
<dbReference type="InterPro" id="IPR003675">
    <property type="entry name" value="Rce1/LyrA-like_dom"/>
</dbReference>
<keyword evidence="1" id="KW-0472">Membrane</keyword>